<evidence type="ECO:0000256" key="1">
    <source>
        <dbReference type="SAM" id="Phobius"/>
    </source>
</evidence>
<feature type="transmembrane region" description="Helical" evidence="1">
    <location>
        <begin position="12"/>
        <end position="31"/>
    </location>
</feature>
<evidence type="ECO:0000313" key="2">
    <source>
        <dbReference type="EMBL" id="KAG5598987.1"/>
    </source>
</evidence>
<sequence>MKWGLGNDGLLIYETPSIVMTLIAVGPIFWANNEFQMITEYDMSKRNGIQDNLTSNLPIKSGHDLHNLVNS</sequence>
<keyword evidence="1" id="KW-0472">Membrane</keyword>
<comment type="caution">
    <text evidence="2">The sequence shown here is derived from an EMBL/GenBank/DDBJ whole genome shotgun (WGS) entry which is preliminary data.</text>
</comment>
<accession>A0A9J5YE34</accession>
<dbReference type="Proteomes" id="UP000824120">
    <property type="component" value="Chromosome 6"/>
</dbReference>
<dbReference type="AlphaFoldDB" id="A0A9J5YE34"/>
<organism evidence="2 3">
    <name type="scientific">Solanum commersonii</name>
    <name type="common">Commerson's wild potato</name>
    <name type="synonym">Commerson's nightshade</name>
    <dbReference type="NCBI Taxonomy" id="4109"/>
    <lineage>
        <taxon>Eukaryota</taxon>
        <taxon>Viridiplantae</taxon>
        <taxon>Streptophyta</taxon>
        <taxon>Embryophyta</taxon>
        <taxon>Tracheophyta</taxon>
        <taxon>Spermatophyta</taxon>
        <taxon>Magnoliopsida</taxon>
        <taxon>eudicotyledons</taxon>
        <taxon>Gunneridae</taxon>
        <taxon>Pentapetalae</taxon>
        <taxon>asterids</taxon>
        <taxon>lamiids</taxon>
        <taxon>Solanales</taxon>
        <taxon>Solanaceae</taxon>
        <taxon>Solanoideae</taxon>
        <taxon>Solaneae</taxon>
        <taxon>Solanum</taxon>
    </lineage>
</organism>
<keyword evidence="1" id="KW-0812">Transmembrane</keyword>
<gene>
    <name evidence="2" type="ORF">H5410_030357</name>
</gene>
<reference evidence="2 3" key="1">
    <citation type="submission" date="2020-09" db="EMBL/GenBank/DDBJ databases">
        <title>De no assembly of potato wild relative species, Solanum commersonii.</title>
        <authorList>
            <person name="Cho K."/>
        </authorList>
    </citation>
    <scope>NUCLEOTIDE SEQUENCE [LARGE SCALE GENOMIC DNA]</scope>
    <source>
        <strain evidence="2">LZ3.2</strain>
        <tissue evidence="2">Leaf</tissue>
    </source>
</reference>
<dbReference type="EMBL" id="JACXVP010000006">
    <property type="protein sequence ID" value="KAG5598987.1"/>
    <property type="molecule type" value="Genomic_DNA"/>
</dbReference>
<name>A0A9J5YE34_SOLCO</name>
<protein>
    <submittedName>
        <fullName evidence="2">Uncharacterized protein</fullName>
    </submittedName>
</protein>
<keyword evidence="1" id="KW-1133">Transmembrane helix</keyword>
<proteinExistence type="predicted"/>
<keyword evidence="3" id="KW-1185">Reference proteome</keyword>
<evidence type="ECO:0000313" key="3">
    <source>
        <dbReference type="Proteomes" id="UP000824120"/>
    </source>
</evidence>